<feature type="coiled-coil region" evidence="1">
    <location>
        <begin position="10"/>
        <end position="58"/>
    </location>
</feature>
<protein>
    <recommendedName>
        <fullName evidence="4">Protein xhlA</fullName>
    </recommendedName>
</protein>
<name>A0A2H4JD40_9CAUD</name>
<evidence type="ECO:0000256" key="2">
    <source>
        <dbReference type="SAM" id="Phobius"/>
    </source>
</evidence>
<evidence type="ECO:0008006" key="4">
    <source>
        <dbReference type="Google" id="ProtNLM"/>
    </source>
</evidence>
<sequence>MSGMTEVNDVNIIQKDMSELKTSQKALEQRVSVLERGQDKHDQQIISLNNQLNKIEENTTWIKRTITGALITAVCTGVIGGGIALVYTMLQK</sequence>
<proteinExistence type="predicted"/>
<keyword evidence="2" id="KW-1133">Transmembrane helix</keyword>
<organism evidence="3">
    <name type="scientific">uncultured Caudovirales phage</name>
    <dbReference type="NCBI Taxonomy" id="2100421"/>
    <lineage>
        <taxon>Viruses</taxon>
        <taxon>Duplodnaviria</taxon>
        <taxon>Heunggongvirae</taxon>
        <taxon>Uroviricota</taxon>
        <taxon>Caudoviricetes</taxon>
        <taxon>Peduoviridae</taxon>
        <taxon>Maltschvirus</taxon>
        <taxon>Maltschvirus maltsch</taxon>
    </lineage>
</organism>
<feature type="transmembrane region" description="Helical" evidence="2">
    <location>
        <begin position="66"/>
        <end position="90"/>
    </location>
</feature>
<accession>A0A2H4JD40</accession>
<reference evidence="3" key="1">
    <citation type="submission" date="2017-06" db="EMBL/GenBank/DDBJ databases">
        <title>Novel phages from South African skin metaviromes.</title>
        <authorList>
            <person name="van Zyl L.J."/>
            <person name="Abrahams Y."/>
            <person name="Stander E.A."/>
            <person name="Kirby B.M."/>
            <person name="Clavaud C."/>
            <person name="Farcet C."/>
            <person name="Breton L."/>
            <person name="Trindade M.I."/>
        </authorList>
    </citation>
    <scope>NUCLEOTIDE SEQUENCE</scope>
</reference>
<gene>
    <name evidence="3" type="ORF">10F3_63</name>
</gene>
<evidence type="ECO:0000256" key="1">
    <source>
        <dbReference type="SAM" id="Coils"/>
    </source>
</evidence>
<keyword evidence="2" id="KW-0472">Membrane</keyword>
<dbReference type="InterPro" id="IPR019715">
    <property type="entry name" value="Haemolysin_XhlA"/>
</dbReference>
<dbReference type="EMBL" id="MF417903">
    <property type="protein sequence ID" value="ASN70248.1"/>
    <property type="molecule type" value="Genomic_DNA"/>
</dbReference>
<evidence type="ECO:0000313" key="3">
    <source>
        <dbReference type="EMBL" id="ASN70248.1"/>
    </source>
</evidence>
<keyword evidence="1" id="KW-0175">Coiled coil</keyword>
<dbReference type="Pfam" id="PF10779">
    <property type="entry name" value="XhlA"/>
    <property type="match status" value="1"/>
</dbReference>
<keyword evidence="2" id="KW-0812">Transmembrane</keyword>